<comment type="pathway">
    <text evidence="1">Amino-acid biosynthesis; L-tryptophan biosynthesis; L-tryptophan from chorismate: step 3/5.</text>
</comment>
<dbReference type="SUPFAM" id="SSF51366">
    <property type="entry name" value="Ribulose-phoshate binding barrel"/>
    <property type="match status" value="1"/>
</dbReference>
<dbReference type="InterPro" id="IPR013785">
    <property type="entry name" value="Aldolase_TIM"/>
</dbReference>
<accession>A0A644VWU0</accession>
<gene>
    <name evidence="8" type="primary">trpF_8</name>
    <name evidence="8" type="ORF">SDC9_41072</name>
</gene>
<dbReference type="Pfam" id="PF00697">
    <property type="entry name" value="PRAI"/>
    <property type="match status" value="1"/>
</dbReference>
<evidence type="ECO:0000256" key="2">
    <source>
        <dbReference type="ARBA" id="ARBA00012572"/>
    </source>
</evidence>
<evidence type="ECO:0000256" key="5">
    <source>
        <dbReference type="ARBA" id="ARBA00023141"/>
    </source>
</evidence>
<organism evidence="8">
    <name type="scientific">bioreactor metagenome</name>
    <dbReference type="NCBI Taxonomy" id="1076179"/>
    <lineage>
        <taxon>unclassified sequences</taxon>
        <taxon>metagenomes</taxon>
        <taxon>ecological metagenomes</taxon>
    </lineage>
</organism>
<dbReference type="InterPro" id="IPR011060">
    <property type="entry name" value="RibuloseP-bd_barrel"/>
</dbReference>
<dbReference type="UniPathway" id="UPA00035">
    <property type="reaction ID" value="UER00042"/>
</dbReference>
<evidence type="ECO:0000256" key="6">
    <source>
        <dbReference type="ARBA" id="ARBA00023235"/>
    </source>
</evidence>
<evidence type="ECO:0000256" key="3">
    <source>
        <dbReference type="ARBA" id="ARBA00022605"/>
    </source>
</evidence>
<evidence type="ECO:0000256" key="1">
    <source>
        <dbReference type="ARBA" id="ARBA00004664"/>
    </source>
</evidence>
<comment type="caution">
    <text evidence="8">The sequence shown here is derived from an EMBL/GenBank/DDBJ whole genome shotgun (WGS) entry which is preliminary data.</text>
</comment>
<feature type="domain" description="N-(5'phosphoribosyl) anthranilate isomerase (PRAI)" evidence="7">
    <location>
        <begin position="6"/>
        <end position="204"/>
    </location>
</feature>
<keyword evidence="6 8" id="KW-0413">Isomerase</keyword>
<protein>
    <recommendedName>
        <fullName evidence="2">phosphoribosylanthranilate isomerase</fullName>
        <ecNumber evidence="2">5.3.1.24</ecNumber>
    </recommendedName>
</protein>
<dbReference type="PANTHER" id="PTHR42894:SF1">
    <property type="entry name" value="N-(5'-PHOSPHORIBOSYL)ANTHRANILATE ISOMERASE"/>
    <property type="match status" value="1"/>
</dbReference>
<dbReference type="CDD" id="cd00405">
    <property type="entry name" value="PRAI"/>
    <property type="match status" value="1"/>
</dbReference>
<dbReference type="HAMAP" id="MF_00135">
    <property type="entry name" value="PRAI"/>
    <property type="match status" value="1"/>
</dbReference>
<keyword evidence="5" id="KW-0057">Aromatic amino acid biosynthesis</keyword>
<dbReference type="PANTHER" id="PTHR42894">
    <property type="entry name" value="N-(5'-PHOSPHORIBOSYL)ANTHRANILATE ISOMERASE"/>
    <property type="match status" value="1"/>
</dbReference>
<evidence type="ECO:0000259" key="7">
    <source>
        <dbReference type="Pfam" id="PF00697"/>
    </source>
</evidence>
<evidence type="ECO:0000313" key="8">
    <source>
        <dbReference type="EMBL" id="MPL94912.1"/>
    </source>
</evidence>
<dbReference type="AlphaFoldDB" id="A0A644VWU0"/>
<dbReference type="InterPro" id="IPR044643">
    <property type="entry name" value="TrpF_fam"/>
</dbReference>
<dbReference type="GO" id="GO:0004640">
    <property type="term" value="F:phosphoribosylanthranilate isomerase activity"/>
    <property type="evidence" value="ECO:0007669"/>
    <property type="project" value="UniProtKB-EC"/>
</dbReference>
<proteinExistence type="inferred from homology"/>
<dbReference type="EC" id="5.3.1.24" evidence="2"/>
<dbReference type="GO" id="GO:0000162">
    <property type="term" value="P:L-tryptophan biosynthetic process"/>
    <property type="evidence" value="ECO:0007669"/>
    <property type="project" value="UniProtKB-UniPathway"/>
</dbReference>
<sequence>MNVLIKVCGMREPDNIRDILTLDPDFLGLIFYPKSSRYVTSPTIINNIRFGQNTKKTGVFVNATEDEIMQKVKLYELQAVQLHGEESVVLCRSLRNKGVLVLKAFQIYAAEDFEDTLLYNDQVDYFLFDTKTASYGGSGSKFDWSLLDAYHGNTPFFLSGGIGPDDVQAIQKINHPLFRGVDLNSRFEIAPAIKSYTLLQQFIKQLNSL</sequence>
<keyword evidence="4" id="KW-0822">Tryptophan biosynthesis</keyword>
<reference evidence="8" key="1">
    <citation type="submission" date="2019-08" db="EMBL/GenBank/DDBJ databases">
        <authorList>
            <person name="Kucharzyk K."/>
            <person name="Murdoch R.W."/>
            <person name="Higgins S."/>
            <person name="Loffler F."/>
        </authorList>
    </citation>
    <scope>NUCLEOTIDE SEQUENCE</scope>
</reference>
<dbReference type="InterPro" id="IPR001240">
    <property type="entry name" value="PRAI_dom"/>
</dbReference>
<evidence type="ECO:0000256" key="4">
    <source>
        <dbReference type="ARBA" id="ARBA00022822"/>
    </source>
</evidence>
<dbReference type="EMBL" id="VSSQ01000446">
    <property type="protein sequence ID" value="MPL94912.1"/>
    <property type="molecule type" value="Genomic_DNA"/>
</dbReference>
<keyword evidence="3" id="KW-0028">Amino-acid biosynthesis</keyword>
<dbReference type="Gene3D" id="3.20.20.70">
    <property type="entry name" value="Aldolase class I"/>
    <property type="match status" value="1"/>
</dbReference>
<name>A0A644VWU0_9ZZZZ</name>